<dbReference type="AlphaFoldDB" id="A0A176TFP5"/>
<evidence type="ECO:0000313" key="3">
    <source>
        <dbReference type="Proteomes" id="UP000076923"/>
    </source>
</evidence>
<reference evidence="2 3" key="1">
    <citation type="submission" date="2016-02" db="EMBL/GenBank/DDBJ databases">
        <title>Draft genome sequence of Polaribacter atrinae KACC17473.</title>
        <authorList>
            <person name="Shin S.-K."/>
            <person name="Yi H."/>
        </authorList>
    </citation>
    <scope>NUCLEOTIDE SEQUENCE [LARGE SCALE GENOMIC DNA]</scope>
    <source>
        <strain evidence="2 3">KACC 17473</strain>
    </source>
</reference>
<keyword evidence="1" id="KW-0732">Signal</keyword>
<comment type="caution">
    <text evidence="2">The sequence shown here is derived from an EMBL/GenBank/DDBJ whole genome shotgun (WGS) entry which is preliminary data.</text>
</comment>
<proteinExistence type="predicted"/>
<name>A0A176TFP5_9FLAO</name>
<dbReference type="RefSeq" id="WP_068447307.1">
    <property type="nucleotide sequence ID" value="NZ_CANKUV010000001.1"/>
</dbReference>
<evidence type="ECO:0000256" key="1">
    <source>
        <dbReference type="SAM" id="SignalP"/>
    </source>
</evidence>
<dbReference type="Proteomes" id="UP000076923">
    <property type="component" value="Unassembled WGS sequence"/>
</dbReference>
<evidence type="ECO:0000313" key="2">
    <source>
        <dbReference type="EMBL" id="OAD46589.1"/>
    </source>
</evidence>
<keyword evidence="3" id="KW-1185">Reference proteome</keyword>
<dbReference type="EMBL" id="LVWE01000002">
    <property type="protein sequence ID" value="OAD46589.1"/>
    <property type="molecule type" value="Genomic_DNA"/>
</dbReference>
<accession>A0A176TFP5</accession>
<dbReference type="STRING" id="1333662.LPB303_01215"/>
<feature type="chain" id="PRO_5008049903" evidence="1">
    <location>
        <begin position="24"/>
        <end position="189"/>
    </location>
</feature>
<dbReference type="OrthoDB" id="187854at2"/>
<sequence length="189" mass="21117">MKKTILSFALFAIAIISSTDTFAQKFPRLDVSPLDAATYPSDWRNSDKLVKVIYGRPQLKGRALSSLADVSEKGVWRTGANEASEITFFKDVLFAGEQVKAGTYTLFTIPGDKEWTVILSAVRNVWGHYTYDKKDDVLRVAGKVSESEKIIEAFSIVFNEEKEDVITMYLGWGNTVVSVSLQEDLDSED</sequence>
<dbReference type="InterPro" id="IPR021314">
    <property type="entry name" value="DUF2911"/>
</dbReference>
<feature type="signal peptide" evidence="1">
    <location>
        <begin position="1"/>
        <end position="23"/>
    </location>
</feature>
<gene>
    <name evidence="2" type="ORF">LPB303_01215</name>
</gene>
<organism evidence="2 3">
    <name type="scientific">Polaribacter atrinae</name>
    <dbReference type="NCBI Taxonomy" id="1333662"/>
    <lineage>
        <taxon>Bacteria</taxon>
        <taxon>Pseudomonadati</taxon>
        <taxon>Bacteroidota</taxon>
        <taxon>Flavobacteriia</taxon>
        <taxon>Flavobacteriales</taxon>
        <taxon>Flavobacteriaceae</taxon>
    </lineage>
</organism>
<dbReference type="Pfam" id="PF11138">
    <property type="entry name" value="DUF2911"/>
    <property type="match status" value="1"/>
</dbReference>
<protein>
    <submittedName>
        <fullName evidence="2">Asparagine synthetase B</fullName>
    </submittedName>
</protein>